<keyword evidence="2" id="KW-1185">Reference proteome</keyword>
<accession>A0A2A2GDZ3</accession>
<evidence type="ECO:0000313" key="1">
    <source>
        <dbReference type="EMBL" id="PAU95099.1"/>
    </source>
</evidence>
<protein>
    <submittedName>
        <fullName evidence="1">Uncharacterized protein</fullName>
    </submittedName>
</protein>
<dbReference type="RefSeq" id="WP_095605226.1">
    <property type="nucleotide sequence ID" value="NZ_NSKE01000002.1"/>
</dbReference>
<proteinExistence type="predicted"/>
<dbReference type="OrthoDB" id="1492085at2"/>
<dbReference type="Proteomes" id="UP000218831">
    <property type="component" value="Unassembled WGS sequence"/>
</dbReference>
<dbReference type="PROSITE" id="PS51257">
    <property type="entry name" value="PROKAR_LIPOPROTEIN"/>
    <property type="match status" value="1"/>
</dbReference>
<evidence type="ECO:0000313" key="2">
    <source>
        <dbReference type="Proteomes" id="UP000218831"/>
    </source>
</evidence>
<dbReference type="AlphaFoldDB" id="A0A2A2GDZ3"/>
<organism evidence="1 2">
    <name type="scientific">Fodinibius salipaludis</name>
    <dbReference type="NCBI Taxonomy" id="2032627"/>
    <lineage>
        <taxon>Bacteria</taxon>
        <taxon>Pseudomonadati</taxon>
        <taxon>Balneolota</taxon>
        <taxon>Balneolia</taxon>
        <taxon>Balneolales</taxon>
        <taxon>Balneolaceae</taxon>
        <taxon>Fodinibius</taxon>
    </lineage>
</organism>
<gene>
    <name evidence="1" type="ORF">CK503_02550</name>
</gene>
<name>A0A2A2GDZ3_9BACT</name>
<comment type="caution">
    <text evidence="1">The sequence shown here is derived from an EMBL/GenBank/DDBJ whole genome shotgun (WGS) entry which is preliminary data.</text>
</comment>
<reference evidence="1 2" key="1">
    <citation type="submission" date="2017-08" db="EMBL/GenBank/DDBJ databases">
        <title>Aliifodinibius alkalisoli sp. nov., isolated from saline alkaline soil.</title>
        <authorList>
            <person name="Liu D."/>
            <person name="Zhang G."/>
        </authorList>
    </citation>
    <scope>NUCLEOTIDE SEQUENCE [LARGE SCALE GENOMIC DNA]</scope>
    <source>
        <strain evidence="1 2">WN023</strain>
    </source>
</reference>
<dbReference type="EMBL" id="NSKE01000002">
    <property type="protein sequence ID" value="PAU95099.1"/>
    <property type="molecule type" value="Genomic_DNA"/>
</dbReference>
<sequence length="561" mass="63728">MKINYIHSIGVAVLSAIVFLQGCSTTKPYTKGPVKTFDPDTARIEKPEEKPQYQYWDRIDNTIFHQLEKPLNLNRTGRWLGQGLGISDKRQADNINKLDEVPESSWYTYRHYYDEMSPKELAAGPNTKAPDTKGEWTIFKAKLEGANSGFFIEDENGNRYLIKFDGYDYPELTTAAEVIGTKVFYAAGYTVPESEITYFDPGNVTIAEGVTVEEGGEKRAMTVTDYQEIVKNRPQNADGKVRALASKFVDGVPLGPWNFEGTLKGDPNDRVAHEHRRELRGMRVISSWLNDTDRRDANTMAVYNNEGYIGHYVQDFGNTLGANGMSSHKPIQGQAYLIDPRYMLVSAVSLGGYITPWETVEPEVPYPSVGYFRSDVFKPGRWVPTHPLPPFENMTLRDAFWGAKHVMSFSDEDIRTIVETGQYSNPKAEEYIVRTLIERRDKIGRHWFAKINPLDKFDAEIENKTLLLTFTDLSVNSGLVSASNHKYRVEIESESKVLSGDREINEPQLSVELQDEKLLNDVLRFDIKTIGSEYSGAGKMVMVYIEVNDNNSRVVRVRREE</sequence>